<feature type="compositionally biased region" description="Basic and acidic residues" evidence="1">
    <location>
        <begin position="188"/>
        <end position="213"/>
    </location>
</feature>
<comment type="caution">
    <text evidence="2">The sequence shown here is derived from an EMBL/GenBank/DDBJ whole genome shotgun (WGS) entry which is preliminary data.</text>
</comment>
<feature type="compositionally biased region" description="Low complexity" evidence="1">
    <location>
        <begin position="168"/>
        <end position="184"/>
    </location>
</feature>
<proteinExistence type="predicted"/>
<feature type="compositionally biased region" description="Polar residues" evidence="1">
    <location>
        <begin position="75"/>
        <end position="86"/>
    </location>
</feature>
<gene>
    <name evidence="2" type="ORF">QBC47DRAFT_31847</name>
</gene>
<dbReference type="Proteomes" id="UP001239445">
    <property type="component" value="Unassembled WGS sequence"/>
</dbReference>
<sequence length="213" mass="23282">FVSFVVVTIIGPIDHIIHTLHVDIDTGFWLAPELSLRGTNTSIFIFHLSHPALKTNNLGSKNQSETWTQKESRQRLTSIDPTQGHQRPSPICKDETAHLQPREYLVAKTYQRALKLQQSPSDQIGKTDMLARREVVAEEVAEHEVAEIISDMSKSAGKGKSPVIVEAAGAGAASSTETARTSGTIGHSPREDRGREAGEELRHSGKDDARDGS</sequence>
<evidence type="ECO:0000313" key="3">
    <source>
        <dbReference type="Proteomes" id="UP001239445"/>
    </source>
</evidence>
<evidence type="ECO:0000256" key="1">
    <source>
        <dbReference type="SAM" id="MobiDB-lite"/>
    </source>
</evidence>
<evidence type="ECO:0000313" key="2">
    <source>
        <dbReference type="EMBL" id="KAK1753880.1"/>
    </source>
</evidence>
<reference evidence="2" key="1">
    <citation type="submission" date="2023-06" db="EMBL/GenBank/DDBJ databases">
        <title>Genome-scale phylogeny and comparative genomics of the fungal order Sordariales.</title>
        <authorList>
            <consortium name="Lawrence Berkeley National Laboratory"/>
            <person name="Hensen N."/>
            <person name="Bonometti L."/>
            <person name="Westerberg I."/>
            <person name="Brannstrom I.O."/>
            <person name="Guillou S."/>
            <person name="Cros-Aarteil S."/>
            <person name="Calhoun S."/>
            <person name="Haridas S."/>
            <person name="Kuo A."/>
            <person name="Mondo S."/>
            <person name="Pangilinan J."/>
            <person name="Riley R."/>
            <person name="Labutti K."/>
            <person name="Andreopoulos B."/>
            <person name="Lipzen A."/>
            <person name="Chen C."/>
            <person name="Yanf M."/>
            <person name="Daum C."/>
            <person name="Ng V."/>
            <person name="Clum A."/>
            <person name="Steindorff A."/>
            <person name="Ohm R."/>
            <person name="Martin F."/>
            <person name="Silar P."/>
            <person name="Natvig D."/>
            <person name="Lalanne C."/>
            <person name="Gautier V."/>
            <person name="Ament-Velasquez S.L."/>
            <person name="Kruys A."/>
            <person name="Hutchinson M.I."/>
            <person name="Powell A.J."/>
            <person name="Barry K."/>
            <person name="Miller A.N."/>
            <person name="Grigoriev I.V."/>
            <person name="Debuchy R."/>
            <person name="Gladieux P."/>
            <person name="Thoren M.H."/>
            <person name="Johannesson H."/>
        </authorList>
    </citation>
    <scope>NUCLEOTIDE SEQUENCE</scope>
    <source>
        <strain evidence="2">PSN4</strain>
    </source>
</reference>
<name>A0AAJ0B9S9_9PEZI</name>
<feature type="region of interest" description="Disordered" evidence="1">
    <location>
        <begin position="57"/>
        <end position="92"/>
    </location>
</feature>
<dbReference type="AlphaFoldDB" id="A0AAJ0B9S9"/>
<feature type="non-terminal residue" evidence="2">
    <location>
        <position position="1"/>
    </location>
</feature>
<protein>
    <submittedName>
        <fullName evidence="2">Uncharacterized protein</fullName>
    </submittedName>
</protein>
<keyword evidence="3" id="KW-1185">Reference proteome</keyword>
<organism evidence="2 3">
    <name type="scientific">Echria macrotheca</name>
    <dbReference type="NCBI Taxonomy" id="438768"/>
    <lineage>
        <taxon>Eukaryota</taxon>
        <taxon>Fungi</taxon>
        <taxon>Dikarya</taxon>
        <taxon>Ascomycota</taxon>
        <taxon>Pezizomycotina</taxon>
        <taxon>Sordariomycetes</taxon>
        <taxon>Sordariomycetidae</taxon>
        <taxon>Sordariales</taxon>
        <taxon>Schizotheciaceae</taxon>
        <taxon>Echria</taxon>
    </lineage>
</organism>
<feature type="compositionally biased region" description="Polar residues" evidence="1">
    <location>
        <begin position="57"/>
        <end position="67"/>
    </location>
</feature>
<dbReference type="EMBL" id="MU839836">
    <property type="protein sequence ID" value="KAK1753880.1"/>
    <property type="molecule type" value="Genomic_DNA"/>
</dbReference>
<accession>A0AAJ0B9S9</accession>
<feature type="region of interest" description="Disordered" evidence="1">
    <location>
        <begin position="168"/>
        <end position="213"/>
    </location>
</feature>